<evidence type="ECO:0000256" key="1">
    <source>
        <dbReference type="SAM" id="MobiDB-lite"/>
    </source>
</evidence>
<evidence type="ECO:0008006" key="5">
    <source>
        <dbReference type="Google" id="ProtNLM"/>
    </source>
</evidence>
<name>A0A9D1LJX1_9FIRM</name>
<accession>A0A9D1LJX1</accession>
<reference evidence="3" key="1">
    <citation type="submission" date="2020-10" db="EMBL/GenBank/DDBJ databases">
        <authorList>
            <person name="Gilroy R."/>
        </authorList>
    </citation>
    <scope>NUCLEOTIDE SEQUENCE</scope>
    <source>
        <strain evidence="3">4509</strain>
    </source>
</reference>
<proteinExistence type="predicted"/>
<dbReference type="EMBL" id="DVMX01000037">
    <property type="protein sequence ID" value="HIU41352.1"/>
    <property type="molecule type" value="Genomic_DNA"/>
</dbReference>
<evidence type="ECO:0000256" key="2">
    <source>
        <dbReference type="SAM" id="Phobius"/>
    </source>
</evidence>
<gene>
    <name evidence="3" type="ORF">IAD19_02230</name>
</gene>
<feature type="region of interest" description="Disordered" evidence="1">
    <location>
        <begin position="94"/>
        <end position="116"/>
    </location>
</feature>
<comment type="caution">
    <text evidence="3">The sequence shown here is derived from an EMBL/GenBank/DDBJ whole genome shotgun (WGS) entry which is preliminary data.</text>
</comment>
<protein>
    <recommendedName>
        <fullName evidence="5">Stage III sporulation protein AG</fullName>
    </recommendedName>
</protein>
<organism evidence="3 4">
    <name type="scientific">Candidatus Egerieicola faecale</name>
    <dbReference type="NCBI Taxonomy" id="2840774"/>
    <lineage>
        <taxon>Bacteria</taxon>
        <taxon>Bacillati</taxon>
        <taxon>Bacillota</taxon>
        <taxon>Clostridia</taxon>
        <taxon>Eubacteriales</taxon>
        <taxon>Oscillospiraceae</taxon>
        <taxon>Oscillospiraceae incertae sedis</taxon>
        <taxon>Candidatus Egerieicola</taxon>
    </lineage>
</organism>
<dbReference type="AlphaFoldDB" id="A0A9D1LJX1"/>
<dbReference type="Proteomes" id="UP000824082">
    <property type="component" value="Unassembled WGS sequence"/>
</dbReference>
<evidence type="ECO:0000313" key="4">
    <source>
        <dbReference type="Proteomes" id="UP000824082"/>
    </source>
</evidence>
<reference evidence="3" key="2">
    <citation type="journal article" date="2021" name="PeerJ">
        <title>Extensive microbial diversity within the chicken gut microbiome revealed by metagenomics and culture.</title>
        <authorList>
            <person name="Gilroy R."/>
            <person name="Ravi A."/>
            <person name="Getino M."/>
            <person name="Pursley I."/>
            <person name="Horton D.L."/>
            <person name="Alikhan N.F."/>
            <person name="Baker D."/>
            <person name="Gharbi K."/>
            <person name="Hall N."/>
            <person name="Watson M."/>
            <person name="Adriaenssens E.M."/>
            <person name="Foster-Nyarko E."/>
            <person name="Jarju S."/>
            <person name="Secka A."/>
            <person name="Antonio M."/>
            <person name="Oren A."/>
            <person name="Chaudhuri R.R."/>
            <person name="La Ragione R."/>
            <person name="Hildebrand F."/>
            <person name="Pallen M.J."/>
        </authorList>
    </citation>
    <scope>NUCLEOTIDE SEQUENCE</scope>
    <source>
        <strain evidence="3">4509</strain>
    </source>
</reference>
<feature type="transmembrane region" description="Helical" evidence="2">
    <location>
        <begin position="18"/>
        <end position="37"/>
    </location>
</feature>
<keyword evidence="2" id="KW-1133">Transmembrane helix</keyword>
<sequence length="184" mass="19711">MPKWFCALTGEGGRKKRVWLLLGCGALLCLLVAFWPFGQGEVSSQATPSQTQDSFEEEYRLSLQTQVEELLGQMAGVGQVKVYLTLSTTQQTQYQSDSSRQTDQTTGSQQSSYQDSAEQQVVLVEDDAGNSKALVSSVKLPTVQGVAVICDGGDSPTVQKNISDAVSALLNIGASQISITRRAG</sequence>
<keyword evidence="2" id="KW-0472">Membrane</keyword>
<evidence type="ECO:0000313" key="3">
    <source>
        <dbReference type="EMBL" id="HIU41352.1"/>
    </source>
</evidence>
<keyword evidence="2" id="KW-0812">Transmembrane</keyword>